<evidence type="ECO:0000256" key="8">
    <source>
        <dbReference type="PIRSR" id="PIRSR018455-2"/>
    </source>
</evidence>
<dbReference type="EC" id="3.4.24.-" evidence="10"/>
<keyword evidence="2" id="KW-0479">Metal-binding</keyword>
<dbReference type="Pfam" id="PF03411">
    <property type="entry name" value="Peptidase_M74"/>
    <property type="match status" value="1"/>
</dbReference>
<feature type="signal peptide" evidence="9">
    <location>
        <begin position="1"/>
        <end position="21"/>
    </location>
</feature>
<protein>
    <submittedName>
        <fullName evidence="10">Penicillin-insensitive murein endopeptidase</fullName>
        <ecNumber evidence="10">3.4.24.-</ecNumber>
    </submittedName>
</protein>
<dbReference type="AlphaFoldDB" id="A0A379C955"/>
<feature type="chain" id="PRO_5016912650" evidence="9">
    <location>
        <begin position="22"/>
        <end position="270"/>
    </location>
</feature>
<dbReference type="GO" id="GO:0008237">
    <property type="term" value="F:metallopeptidase activity"/>
    <property type="evidence" value="ECO:0007669"/>
    <property type="project" value="UniProtKB-KW"/>
</dbReference>
<dbReference type="SUPFAM" id="SSF55166">
    <property type="entry name" value="Hedgehog/DD-peptidase"/>
    <property type="match status" value="1"/>
</dbReference>
<dbReference type="OrthoDB" id="1467367at2"/>
<dbReference type="InterPro" id="IPR005073">
    <property type="entry name" value="Peptidase_M74"/>
</dbReference>
<evidence type="ECO:0000256" key="2">
    <source>
        <dbReference type="ARBA" id="ARBA00022723"/>
    </source>
</evidence>
<feature type="disulfide bond" evidence="8">
    <location>
        <begin position="45"/>
        <end position="260"/>
    </location>
</feature>
<feature type="disulfide bond" evidence="8">
    <location>
        <begin position="183"/>
        <end position="231"/>
    </location>
</feature>
<keyword evidence="11" id="KW-1185">Reference proteome</keyword>
<dbReference type="Gene3D" id="3.30.1380.10">
    <property type="match status" value="1"/>
</dbReference>
<evidence type="ECO:0000256" key="1">
    <source>
        <dbReference type="ARBA" id="ARBA00022670"/>
    </source>
</evidence>
<dbReference type="PIRSF" id="PIRSF018455">
    <property type="entry name" value="MepA"/>
    <property type="match status" value="1"/>
</dbReference>
<dbReference type="EMBL" id="UGTA01000001">
    <property type="protein sequence ID" value="SUB58771.1"/>
    <property type="molecule type" value="Genomic_DNA"/>
</dbReference>
<evidence type="ECO:0000256" key="7">
    <source>
        <dbReference type="ARBA" id="ARBA00023049"/>
    </source>
</evidence>
<evidence type="ECO:0000256" key="5">
    <source>
        <dbReference type="ARBA" id="ARBA00022801"/>
    </source>
</evidence>
<evidence type="ECO:0000256" key="6">
    <source>
        <dbReference type="ARBA" id="ARBA00022833"/>
    </source>
</evidence>
<dbReference type="GO" id="GO:0030288">
    <property type="term" value="C:outer membrane-bounded periplasmic space"/>
    <property type="evidence" value="ECO:0007669"/>
    <property type="project" value="InterPro"/>
</dbReference>
<dbReference type="GO" id="GO:0046872">
    <property type="term" value="F:metal ion binding"/>
    <property type="evidence" value="ECO:0007669"/>
    <property type="project" value="UniProtKB-KW"/>
</dbReference>
<keyword evidence="3 9" id="KW-0732">Signal</keyword>
<evidence type="ECO:0000256" key="3">
    <source>
        <dbReference type="ARBA" id="ARBA00022729"/>
    </source>
</evidence>
<sequence>MKLLKLVLVSTSLLLTVSANASSWEKIKSPVQGKMQSVGSYANGCIIGADTLPLKGEGYQVIRSYKNRFYGHSKLVSFIQRLGKNAQNEGLPTLLIGDMGMPAGGRFASGHASHQTGLDSDIWLRFGPLSDKQAEKPTATVMVSGNSVNSNWTSHQADLVRLAATDKNVARIFVNPAIKVKLCQTAKGDRSWLRKVRPWFGHTAHMHVRLTCPEDSTSCKNQAPIPAGEGCDATLYSWFEPRKPSKHTKKKALPTPPIQCQMLLSSQHLN</sequence>
<name>A0A379C955_9PAST</name>
<keyword evidence="6" id="KW-0862">Zinc</keyword>
<keyword evidence="5 10" id="KW-0378">Hydrolase</keyword>
<keyword evidence="7" id="KW-0482">Metalloprotease</keyword>
<dbReference type="NCBIfam" id="NF006947">
    <property type="entry name" value="PRK09429.1"/>
    <property type="match status" value="1"/>
</dbReference>
<evidence type="ECO:0000256" key="4">
    <source>
        <dbReference type="ARBA" id="ARBA00022764"/>
    </source>
</evidence>
<organism evidence="10 11">
    <name type="scientific">Phocoenobacter uteri</name>
    <dbReference type="NCBI Taxonomy" id="146806"/>
    <lineage>
        <taxon>Bacteria</taxon>
        <taxon>Pseudomonadati</taxon>
        <taxon>Pseudomonadota</taxon>
        <taxon>Gammaproteobacteria</taxon>
        <taxon>Pasteurellales</taxon>
        <taxon>Pasteurellaceae</taxon>
        <taxon>Phocoenobacter</taxon>
    </lineage>
</organism>
<dbReference type="Proteomes" id="UP000255417">
    <property type="component" value="Unassembled WGS sequence"/>
</dbReference>
<evidence type="ECO:0000313" key="11">
    <source>
        <dbReference type="Proteomes" id="UP000255417"/>
    </source>
</evidence>
<keyword evidence="4" id="KW-0574">Periplasm</keyword>
<evidence type="ECO:0000313" key="10">
    <source>
        <dbReference type="EMBL" id="SUB58771.1"/>
    </source>
</evidence>
<dbReference type="GO" id="GO:0004252">
    <property type="term" value="F:serine-type endopeptidase activity"/>
    <property type="evidence" value="ECO:0007669"/>
    <property type="project" value="InterPro"/>
</dbReference>
<keyword evidence="8" id="KW-1015">Disulfide bond</keyword>
<dbReference type="InterPro" id="IPR009045">
    <property type="entry name" value="Zn_M74/Hedgehog-like"/>
</dbReference>
<proteinExistence type="predicted"/>
<feature type="disulfide bond" evidence="8">
    <location>
        <begin position="212"/>
        <end position="219"/>
    </location>
</feature>
<keyword evidence="1" id="KW-0645">Protease</keyword>
<dbReference type="GO" id="GO:0006508">
    <property type="term" value="P:proteolysis"/>
    <property type="evidence" value="ECO:0007669"/>
    <property type="project" value="UniProtKB-KW"/>
</dbReference>
<evidence type="ECO:0000256" key="9">
    <source>
        <dbReference type="SAM" id="SignalP"/>
    </source>
</evidence>
<accession>A0A379C955</accession>
<reference evidence="10 11" key="1">
    <citation type="submission" date="2018-06" db="EMBL/GenBank/DDBJ databases">
        <authorList>
            <consortium name="Pathogen Informatics"/>
            <person name="Doyle S."/>
        </authorList>
    </citation>
    <scope>NUCLEOTIDE SEQUENCE [LARGE SCALE GENOMIC DNA]</scope>
    <source>
        <strain evidence="10 11">NCTC12872</strain>
    </source>
</reference>
<dbReference type="RefSeq" id="WP_115315282.1">
    <property type="nucleotide sequence ID" value="NZ_LWIF01000001.1"/>
</dbReference>
<gene>
    <name evidence="10" type="primary">mepA</name>
    <name evidence="10" type="ORF">NCTC12872_00739</name>
</gene>